<proteinExistence type="inferred from homology"/>
<dbReference type="Pfam" id="PF03763">
    <property type="entry name" value="Remorin_C"/>
    <property type="match status" value="1"/>
</dbReference>
<evidence type="ECO:0000256" key="1">
    <source>
        <dbReference type="ARBA" id="ARBA00005711"/>
    </source>
</evidence>
<dbReference type="InParanoid" id="D8RFL4"/>
<dbReference type="KEGG" id="smo:SELMODRAFT_92364"/>
<feature type="coiled-coil region" evidence="2">
    <location>
        <begin position="46"/>
        <end position="73"/>
    </location>
</feature>
<gene>
    <name evidence="4" type="ORF">SELMODRAFT_136890</name>
    <name evidence="5" type="ORF">SELMODRAFT_92364</name>
</gene>
<dbReference type="PANTHER" id="PTHR31775:SF5">
    <property type="entry name" value="REMORIN 1.4"/>
    <property type="match status" value="1"/>
</dbReference>
<evidence type="ECO:0000313" key="5">
    <source>
        <dbReference type="EMBL" id="EFJ28886.1"/>
    </source>
</evidence>
<keyword evidence="2" id="KW-0175">Coiled coil</keyword>
<accession>D8RFL4</accession>
<dbReference type="InterPro" id="IPR005516">
    <property type="entry name" value="Remorin_C"/>
</dbReference>
<dbReference type="OMA" id="HERTMSN"/>
<dbReference type="AlphaFoldDB" id="D8RFL4"/>
<evidence type="ECO:0000256" key="2">
    <source>
        <dbReference type="SAM" id="Coils"/>
    </source>
</evidence>
<dbReference type="PANTHER" id="PTHR31775">
    <property type="entry name" value="OS02G0117200 PROTEIN"/>
    <property type="match status" value="1"/>
</dbReference>
<dbReference type="STRING" id="88036.D8RFL4"/>
<dbReference type="FunCoup" id="D8RFL4">
    <property type="interactions" value="304"/>
</dbReference>
<feature type="domain" description="Remorin C-terminal" evidence="3">
    <location>
        <begin position="12"/>
        <end position="114"/>
    </location>
</feature>
<dbReference type="Gramene" id="EFJ05608">
    <property type="protein sequence ID" value="EFJ05608"/>
    <property type="gene ID" value="SELMODRAFT_136890"/>
</dbReference>
<dbReference type="eggNOG" id="ENOG502RXGE">
    <property type="taxonomic scope" value="Eukaryota"/>
</dbReference>
<evidence type="ECO:0000313" key="4">
    <source>
        <dbReference type="EMBL" id="EFJ05608.1"/>
    </source>
</evidence>
<evidence type="ECO:0000313" key="6">
    <source>
        <dbReference type="Proteomes" id="UP000001514"/>
    </source>
</evidence>
<name>D8RFL4_SELML</name>
<keyword evidence="6" id="KW-1185">Reference proteome</keyword>
<dbReference type="KEGG" id="smo:SELMODRAFT_136890"/>
<dbReference type="HOGENOM" id="CLU_088771_2_0_1"/>
<dbReference type="Gramene" id="EFJ28886">
    <property type="protein sequence ID" value="EFJ28886"/>
    <property type="gene ID" value="SELMODRAFT_92364"/>
</dbReference>
<organism evidence="6">
    <name type="scientific">Selaginella moellendorffii</name>
    <name type="common">Spikemoss</name>
    <dbReference type="NCBI Taxonomy" id="88036"/>
    <lineage>
        <taxon>Eukaryota</taxon>
        <taxon>Viridiplantae</taxon>
        <taxon>Streptophyta</taxon>
        <taxon>Embryophyta</taxon>
        <taxon>Tracheophyta</taxon>
        <taxon>Lycopodiopsida</taxon>
        <taxon>Selaginellales</taxon>
        <taxon>Selaginellaceae</taxon>
        <taxon>Selaginella</taxon>
    </lineage>
</organism>
<evidence type="ECO:0000259" key="3">
    <source>
        <dbReference type="Pfam" id="PF03763"/>
    </source>
</evidence>
<dbReference type="EMBL" id="GL377717">
    <property type="protein sequence ID" value="EFJ05608.1"/>
    <property type="molecule type" value="Genomic_DNA"/>
</dbReference>
<comment type="similarity">
    <text evidence="1">Belongs to the remorin family.</text>
</comment>
<protein>
    <recommendedName>
        <fullName evidence="3">Remorin C-terminal domain-containing protein</fullName>
    </recommendedName>
</protein>
<reference evidence="5 6" key="1">
    <citation type="journal article" date="2011" name="Science">
        <title>The Selaginella genome identifies genetic changes associated with the evolution of vascular plants.</title>
        <authorList>
            <person name="Banks J.A."/>
            <person name="Nishiyama T."/>
            <person name="Hasebe M."/>
            <person name="Bowman J.L."/>
            <person name="Gribskov M."/>
            <person name="dePamphilis C."/>
            <person name="Albert V.A."/>
            <person name="Aono N."/>
            <person name="Aoyama T."/>
            <person name="Ambrose B.A."/>
            <person name="Ashton N.W."/>
            <person name="Axtell M.J."/>
            <person name="Barker E."/>
            <person name="Barker M.S."/>
            <person name="Bennetzen J.L."/>
            <person name="Bonawitz N.D."/>
            <person name="Chapple C."/>
            <person name="Cheng C."/>
            <person name="Correa L.G."/>
            <person name="Dacre M."/>
            <person name="DeBarry J."/>
            <person name="Dreyer I."/>
            <person name="Elias M."/>
            <person name="Engstrom E.M."/>
            <person name="Estelle M."/>
            <person name="Feng L."/>
            <person name="Finet C."/>
            <person name="Floyd S.K."/>
            <person name="Frommer W.B."/>
            <person name="Fujita T."/>
            <person name="Gramzow L."/>
            <person name="Gutensohn M."/>
            <person name="Harholt J."/>
            <person name="Hattori M."/>
            <person name="Heyl A."/>
            <person name="Hirai T."/>
            <person name="Hiwatashi Y."/>
            <person name="Ishikawa M."/>
            <person name="Iwata M."/>
            <person name="Karol K.G."/>
            <person name="Koehler B."/>
            <person name="Kolukisaoglu U."/>
            <person name="Kubo M."/>
            <person name="Kurata T."/>
            <person name="Lalonde S."/>
            <person name="Li K."/>
            <person name="Li Y."/>
            <person name="Litt A."/>
            <person name="Lyons E."/>
            <person name="Manning G."/>
            <person name="Maruyama T."/>
            <person name="Michael T.P."/>
            <person name="Mikami K."/>
            <person name="Miyazaki S."/>
            <person name="Morinaga S."/>
            <person name="Murata T."/>
            <person name="Mueller-Roeber B."/>
            <person name="Nelson D.R."/>
            <person name="Obara M."/>
            <person name="Oguri Y."/>
            <person name="Olmstead R.G."/>
            <person name="Onodera N."/>
            <person name="Petersen B.L."/>
            <person name="Pils B."/>
            <person name="Prigge M."/>
            <person name="Rensing S.A."/>
            <person name="Riano-Pachon D.M."/>
            <person name="Roberts A.W."/>
            <person name="Sato Y."/>
            <person name="Scheller H.V."/>
            <person name="Schulz B."/>
            <person name="Schulz C."/>
            <person name="Shakirov E.V."/>
            <person name="Shibagaki N."/>
            <person name="Shinohara N."/>
            <person name="Shippen D.E."/>
            <person name="Soerensen I."/>
            <person name="Sotooka R."/>
            <person name="Sugimoto N."/>
            <person name="Sugita M."/>
            <person name="Sumikawa N."/>
            <person name="Tanurdzic M."/>
            <person name="Theissen G."/>
            <person name="Ulvskov P."/>
            <person name="Wakazuki S."/>
            <person name="Weng J.K."/>
            <person name="Willats W.W."/>
            <person name="Wipf D."/>
            <person name="Wolf P.G."/>
            <person name="Yang L."/>
            <person name="Zimmer A.D."/>
            <person name="Zhu Q."/>
            <person name="Mitros T."/>
            <person name="Hellsten U."/>
            <person name="Loque D."/>
            <person name="Otillar R."/>
            <person name="Salamov A."/>
            <person name="Schmutz J."/>
            <person name="Shapiro H."/>
            <person name="Lindquist E."/>
            <person name="Lucas S."/>
            <person name="Rokhsar D."/>
            <person name="Grigoriev I.V."/>
        </authorList>
    </citation>
    <scope>NUCLEOTIDE SEQUENCE [LARGE SCALE GENOMIC DNA]</scope>
</reference>
<dbReference type="Proteomes" id="UP000001514">
    <property type="component" value="Unassembled WGS sequence"/>
</dbReference>
<sequence length="122" mass="13612">DSALAKVQHERTMSNIKAWEESRKAKATNRCAAVIAKIGAWEASQKAGAEAKLKQAEEKLEKKRAALVEKMRNQIAAAHKMAEERRALAHAQEGEEMFKIEETSAKYRAQNKKPGGFLCFKA</sequence>
<dbReference type="EMBL" id="GL377578">
    <property type="protein sequence ID" value="EFJ28886.1"/>
    <property type="molecule type" value="Genomic_DNA"/>
</dbReference>
<dbReference type="OrthoDB" id="684343at2759"/>
<feature type="non-terminal residue" evidence="5">
    <location>
        <position position="1"/>
    </location>
</feature>